<dbReference type="EMBL" id="OX451736">
    <property type="protein sequence ID" value="CAI8590033.1"/>
    <property type="molecule type" value="Genomic_DNA"/>
</dbReference>
<sequence length="205" mass="23860">MYVSKNIKRQAALRSKEEKEKRDTNKTRVFIVEISFHLTSSYPRIDLQSFSRRITVNHSPSSTHPFISYATILLILNHHRKTYFRDLFPPSLTHTETSSSINTNLRRTSRKSNPRFLQSTVLIIIITAAKHHINTIILQSSSSPVPSSHEFIHRHHRLLTPFAAHHRSHRKLQLDAATSPLFGNLRLLFRLCLFELNCYDVLRTL</sequence>
<dbReference type="AlphaFoldDB" id="A0AAV0YXN9"/>
<evidence type="ECO:0000313" key="2">
    <source>
        <dbReference type="EMBL" id="CAI8590033.1"/>
    </source>
</evidence>
<proteinExistence type="predicted"/>
<organism evidence="2 3">
    <name type="scientific">Vicia faba</name>
    <name type="common">Broad bean</name>
    <name type="synonym">Faba vulgaris</name>
    <dbReference type="NCBI Taxonomy" id="3906"/>
    <lineage>
        <taxon>Eukaryota</taxon>
        <taxon>Viridiplantae</taxon>
        <taxon>Streptophyta</taxon>
        <taxon>Embryophyta</taxon>
        <taxon>Tracheophyta</taxon>
        <taxon>Spermatophyta</taxon>
        <taxon>Magnoliopsida</taxon>
        <taxon>eudicotyledons</taxon>
        <taxon>Gunneridae</taxon>
        <taxon>Pentapetalae</taxon>
        <taxon>rosids</taxon>
        <taxon>fabids</taxon>
        <taxon>Fabales</taxon>
        <taxon>Fabaceae</taxon>
        <taxon>Papilionoideae</taxon>
        <taxon>50 kb inversion clade</taxon>
        <taxon>NPAAA clade</taxon>
        <taxon>Hologalegina</taxon>
        <taxon>IRL clade</taxon>
        <taxon>Fabeae</taxon>
        <taxon>Vicia</taxon>
    </lineage>
</organism>
<gene>
    <name evidence="2" type="ORF">VFH_I422080</name>
</gene>
<name>A0AAV0YXN9_VICFA</name>
<dbReference type="Proteomes" id="UP001157006">
    <property type="component" value="Chromosome 1L"/>
</dbReference>
<accession>A0AAV0YXN9</accession>
<keyword evidence="3" id="KW-1185">Reference proteome</keyword>
<feature type="region of interest" description="Disordered" evidence="1">
    <location>
        <begin position="1"/>
        <end position="20"/>
    </location>
</feature>
<evidence type="ECO:0000256" key="1">
    <source>
        <dbReference type="SAM" id="MobiDB-lite"/>
    </source>
</evidence>
<protein>
    <submittedName>
        <fullName evidence="2">Uncharacterized protein</fullName>
    </submittedName>
</protein>
<evidence type="ECO:0000313" key="3">
    <source>
        <dbReference type="Proteomes" id="UP001157006"/>
    </source>
</evidence>
<reference evidence="2 3" key="1">
    <citation type="submission" date="2023-01" db="EMBL/GenBank/DDBJ databases">
        <authorList>
            <person name="Kreplak J."/>
        </authorList>
    </citation>
    <scope>NUCLEOTIDE SEQUENCE [LARGE SCALE GENOMIC DNA]</scope>
</reference>